<keyword evidence="1" id="KW-0732">Signal</keyword>
<evidence type="ECO:0000313" key="2">
    <source>
        <dbReference type="EMBL" id="GAA1191594.1"/>
    </source>
</evidence>
<gene>
    <name evidence="2" type="ORF">GCM10009654_56250</name>
</gene>
<organism evidence="2 3">
    <name type="scientific">Streptomyces hebeiensis</name>
    <dbReference type="NCBI Taxonomy" id="229486"/>
    <lineage>
        <taxon>Bacteria</taxon>
        <taxon>Bacillati</taxon>
        <taxon>Actinomycetota</taxon>
        <taxon>Actinomycetes</taxon>
        <taxon>Kitasatosporales</taxon>
        <taxon>Streptomycetaceae</taxon>
        <taxon>Streptomyces</taxon>
    </lineage>
</organism>
<dbReference type="RefSeq" id="WP_344282513.1">
    <property type="nucleotide sequence ID" value="NZ_BAAAKV010000064.1"/>
</dbReference>
<dbReference type="Proteomes" id="UP001501371">
    <property type="component" value="Unassembled WGS sequence"/>
</dbReference>
<feature type="signal peptide" evidence="1">
    <location>
        <begin position="1"/>
        <end position="29"/>
    </location>
</feature>
<accession>A0ABP4FMM7</accession>
<sequence>MRSKIAAGFGALSMAVGMVVALPALPVAAAAPGYHLKWGQTWSKGTVTFNNRSVAVVGQQKSVSKNDCRRTYASAHAANGKELGYAITPWVCGTTAKYSLNVPANVRGGAAYVRVHFQDHAANTVARATVRRP</sequence>
<evidence type="ECO:0000256" key="1">
    <source>
        <dbReference type="SAM" id="SignalP"/>
    </source>
</evidence>
<dbReference type="EMBL" id="BAAAKV010000064">
    <property type="protein sequence ID" value="GAA1191594.1"/>
    <property type="molecule type" value="Genomic_DNA"/>
</dbReference>
<feature type="chain" id="PRO_5046730832" evidence="1">
    <location>
        <begin position="30"/>
        <end position="133"/>
    </location>
</feature>
<proteinExistence type="predicted"/>
<reference evidence="3" key="1">
    <citation type="journal article" date="2019" name="Int. J. Syst. Evol. Microbiol.">
        <title>The Global Catalogue of Microorganisms (GCM) 10K type strain sequencing project: providing services to taxonomists for standard genome sequencing and annotation.</title>
        <authorList>
            <consortium name="The Broad Institute Genomics Platform"/>
            <consortium name="The Broad Institute Genome Sequencing Center for Infectious Disease"/>
            <person name="Wu L."/>
            <person name="Ma J."/>
        </authorList>
    </citation>
    <scope>NUCLEOTIDE SEQUENCE [LARGE SCALE GENOMIC DNA]</scope>
    <source>
        <strain evidence="3">JCM 12696</strain>
    </source>
</reference>
<evidence type="ECO:0000313" key="3">
    <source>
        <dbReference type="Proteomes" id="UP001501371"/>
    </source>
</evidence>
<name>A0ABP4FMM7_9ACTN</name>
<protein>
    <submittedName>
        <fullName evidence="2">Uncharacterized protein</fullName>
    </submittedName>
</protein>
<keyword evidence="3" id="KW-1185">Reference proteome</keyword>
<comment type="caution">
    <text evidence="2">The sequence shown here is derived from an EMBL/GenBank/DDBJ whole genome shotgun (WGS) entry which is preliminary data.</text>
</comment>